<name>A0ACB8WX04_9TELE</name>
<evidence type="ECO:0000313" key="2">
    <source>
        <dbReference type="Proteomes" id="UP000831701"/>
    </source>
</evidence>
<dbReference type="EMBL" id="CM041535">
    <property type="protein sequence ID" value="KAI3372356.1"/>
    <property type="molecule type" value="Genomic_DNA"/>
</dbReference>
<dbReference type="Proteomes" id="UP000831701">
    <property type="component" value="Chromosome 5"/>
</dbReference>
<accession>A0ACB8WX04</accession>
<keyword evidence="2" id="KW-1185">Reference proteome</keyword>
<protein>
    <submittedName>
        <fullName evidence="1">Uncharacterized protein</fullName>
    </submittedName>
</protein>
<evidence type="ECO:0000313" key="1">
    <source>
        <dbReference type="EMBL" id="KAI3372356.1"/>
    </source>
</evidence>
<organism evidence="1 2">
    <name type="scientific">Scortum barcoo</name>
    <name type="common">barcoo grunter</name>
    <dbReference type="NCBI Taxonomy" id="214431"/>
    <lineage>
        <taxon>Eukaryota</taxon>
        <taxon>Metazoa</taxon>
        <taxon>Chordata</taxon>
        <taxon>Craniata</taxon>
        <taxon>Vertebrata</taxon>
        <taxon>Euteleostomi</taxon>
        <taxon>Actinopterygii</taxon>
        <taxon>Neopterygii</taxon>
        <taxon>Teleostei</taxon>
        <taxon>Neoteleostei</taxon>
        <taxon>Acanthomorphata</taxon>
        <taxon>Eupercaria</taxon>
        <taxon>Centrarchiformes</taxon>
        <taxon>Terapontoidei</taxon>
        <taxon>Terapontidae</taxon>
        <taxon>Scortum</taxon>
    </lineage>
</organism>
<comment type="caution">
    <text evidence="1">The sequence shown here is derived from an EMBL/GenBank/DDBJ whole genome shotgun (WGS) entry which is preliminary data.</text>
</comment>
<reference evidence="1" key="1">
    <citation type="submission" date="2022-04" db="EMBL/GenBank/DDBJ databases">
        <title>Jade perch genome.</title>
        <authorList>
            <person name="Chao B."/>
        </authorList>
    </citation>
    <scope>NUCLEOTIDE SEQUENCE</scope>
    <source>
        <strain evidence="1">CB-2022</strain>
    </source>
</reference>
<sequence>MGKSNSKLKPEVVEELTRKTYCEYHQVFSFLLALRKKILHKLLSASMYDRKGTFDQRLYSKEPCLLGCIGILHQCLIIDRPELQQVTEKEVQQWYKGFIKDCPSGQLDAVGFQKIYKQFFPFGDPTKFASFVFNVFDENKDGRIEFSEFIQALSVTSRGTLDEKLRWAFKLYDLDNDGYITRDEMLNIVDAIYQMVGNTVELPEEENTPEKRVDRIFAMMDKCLLLALCAGAHRLLAEPRAEQEDVSGDSASTLAFVFDVTGSMYDDLKQVIEGASRILEKTLSRRTRPIKNFVLVPFHDPDIGPVSITTDPKKFQQDLQELFVQGGGDCPEMSIGAIKKALEVSLPGSFIYVFTDARAKDYRLKRDVLQLVQLRQSQVVFVLTGDCGDRSQPGYRAYEEIAATSSGQIFHLDKQQVNEVLKWVEETVQAMKVHLLSSNHDSAQENKWEVPFDPSLREVTVSLSGPAPQIELSDPFGRVVGIEQGLKELLNIPNSARVVNLKFPRPGAWKLKVSCSGRHTLRVTGVSNLDFRAGFSSVPVSEFNHTRERPIKGLPAHVLLKCTGLKPPGQLSHVELVSGSGRSLRTIPVPLPSDLGQQGLWSLPEFRTPSQSFFIKVTGKDGEGYRFQRLSSVSYTNIVPGKTAPFLAGTQITEASPQYPPVVSMPDVVKGIYMQPAVIGCSVESDIPYRLRFTRSGITLGEEKFFQNSAIASWEIAHASAEDEGLYECVAQSSAGQGRALTQLTVREPPPVLNPAVNVTSSVGGVAVLSCRVEGSMRHNLTWYRAGRAIRARAGRVRLLSDSSLQISGVRSQDAGDYHCVATNAHGDSRITVWLFVPEAPSVVVHPQNQAFSRGDEIRLVCSASGSPPPQLFWSHGNMFLTNRPRLSQNQPGVLTIGGALPEDAGNYTCLATNEAGTASQTVTLTFTEVPRLTVVQQVVLVSIGGDATLECQPTGVPPPLVHWFKGELEVGSSPFVEQDVRRGTLHIRGVQEVDAGQYSCVASSSAGTSSGTVSLEVGAGPLLSEAPVDVTANVGENITLPCGARGFPQPTVTWRRQDGRRIFTRTDSHSRTMQLENGHLLIQSVWLDDEGLYICEAKNQFGTIKTEARVSVTGLEPPLLAQGAPVITTGAGQSLSIPCMLLDGIPLPERHWTKNGKAVKLNGRMFLRSDGSLYIERTVPEDAGTYVCTAVNVAGSMNITVSLEVHVPPEINAGPYHYIANEGVAIALSCEATGLPKPNVVWSKGRQPLPRDLSSLQSDPDGYLHIPHPTADDAGIYICTATSPVGYASREIQLSVNSMPRIMGVSGHDNTVKMAAEVGTEVVLPCEAQGSPSPLVTWSRNGHPIPPVTAGFTVLPSGSLRITDVRLIDSKLYTCTAENPAGNVSLTYNLHIQAKPRIQPAPSLLKALIGQTVTLPCVVQGEPSPEVSWLHNGLPVGVKNTTPLRIQQVSHADQGTYQCVAKNSAGEETLEIKLEILEAPSFAEPGDAIMERVANSRVIIPCPAEGSPRPKVRWFKNGLEIHPEQSEFSVARDGALVISTASAGHSGDFKCVATNEAGSVERKTRLKVHVPPEIQDDGQPLNLTVTLKQPLTLGCDAFGIPAPTITWTKDGHSVDSPGVYLQNGNRLLRIYRVQPDHAGTFACTAQNLAGEARREYHIVVQAPPVISGTSRLQELTVVLGQEVEFQCRVSGQPAPKVEWSRDGEVLSRDGDPHVEFLEEGQVLKVKSVRLRDQGLYQCLASNNAGTQMRQFRLTVQAPPTIRGPNETSEVSVVLGFPTVLPCDVEGSPAPSITWLKDNQPIVSSSQLTYTRGGQALRLGSAQGNSAGRYTCRAMNPAGTATRHYSLIVLVPPQIEGGSTSLMFGGQEEKVRINGSLTLSCLTKGFPEPKINWFKDGQLLTGNIHAGIQESGHSLLIENAMLSHEGQYTCVVTNSAGEDKRDFRVTIQVPPIFHRVTNREAAWGLGHEGDDKEDMVEKREVILGHPITLSCESNAIPPPKLSWYKDGRKLTSADGVVLLPGGQVLQIPRVHKDDAGRYTCQAVNDAGEDRMHFELEILVPPVIMGASEEFMEKMGAVVNSTVVLHCDVTGHPAPVVSWLRGGQPVRADSQHRISEDGTQLQLLSVQVSDMTGYVCVAENKVGSVEKHFSLTVQVPPKIIGSKEEEVSVIEGHMVSLLCDVQAYPPPEITWTRDGQVLHFSSGIHILPVLPALKPRLDGESDLVTPQVGSSVTLRCEARGVPEPEVTWYKNGLQLAAGNGLKMDRHQLEIIGVQMADGGTYTCKVSNVAGQVDRTFRLTVHVPPVLDGPLQESLNYTLGSHVALLCEASGVPVPSITWLKDGTPIKSSLQWQWSVRGSRLDLGPLTLSHAGTYTCVAKNSEGQTQRDYALTVQVSPTILDSEHPSDVSAPMGEELTLECRATGIPTPRLSWLKDGVTLEGSDTRHIAVTPDGSTLTLLRLSPEDSGTYTCLAVSPAGQESKIYTLFVLVPPSISGETTIPKEVQVTQDSVVTLECQAAGNPPPQISWLKNGRPVHLSPRTRLLSGDSVLRISPAQLSDSGIYTCMARSQAGLAELSYDVQVQVPPGVDHVEPVEPVTVVQGSLVTLTCEARGIPPPTLTWMKDGQPLSLHRNLLLDGQETRLQLPDVAPLDAGLYSCVASNQAGSSTKSFNLTVLEPPKISSSSSPQELTIAVNSPLELECSAVGVPPPSLSWLKDGQPLEGSDIVQENGHFIRISKVQVEDAGLYTCLASSLAGEDGKNHWVRVQVPPTLLGSGDVRTLTVPVSGHLTLECLADSDPAPDIEWYKDEVKLQLGGRIQRLAGGQYLEIQEVRPEDSGQYSCVVTNMAGSTNLFFTVEILLPPVIKEGSSMVTVHIGQDAVLPCEVEGDSSSTVMWRKDGFPITQDNNKYIMLSEGSLRVHGAQLSDAGRYYCTVSNQAGSDHRGMDLRVFGKYGNDKKKRETDNYSTDDNIVANMRVCSVLYSVGPSISPGPFNVTVTTGIRAVLSCETTGIPPPKVSWKRNGTPFDVSQQPGTYRLLSSGSLVLLSPSSEDEGYFECTAVNDVGEERRVIEVILQVPPSIEDDVTTVTAVKMSPVVLPCHVQGRPQPTVTWNKGGAKLGSRGGSYRVLPTGVLEITAALPSHAGRYTCSARNPAGVAHKHISLAVQEPPEIRPMPEEVQVVLHHGTILPCEVQGFPRPSITWQREGVPIAAGHRLAVLSNGALKFSRVTLGDAGTYQCLAKNEAGVAVGRTKLVLQVPPVLSVPRVEYTAVLGQPVSLECVADGQPQPEVTWHKERRPVVDGAHIRIFANGTLAISSTQRSDGGLYTCTAKNLAGRASHDMRLVIQVPPMIPPAQTELSVIQGFQALLPCAAQGSPEPRVSWEKDGVTVSGRPGKFTILRSGELIIERAEPGDAGVFTCVATNAAGSVRQDIRLSINMRPAFKELPGDVTLNKGQSLALSCHAQGTPSPVISWTVNNSPYPGATVDEAGRSSVVIENVTLSDAGTYVCIAENSVGSIQALSLVRIREPPVLKGEAHMSQTAIHGGSAVLDCPVHGDPSPVLRWLRDGKPLLRSLRMQALHNGSLVIYSITAADEGEYQCVAESEAGTAERTITLKVQINGGYSNWEEWGPCSSTCGQGFQERIRLCNNPEPANGGRSCSGPSIDSRKCQAGLCPGVKSCLSSFTLDMHVNSLLFCLVMKGETPRKTRGSLIGMVNEREFGVSFLEANITDNEEEGSSTLQARLENIPPSVGPLLRVLVSAFAPIYWTTVLQSGAARNGYSFTQGQFRQESQLEFETGEILRLTHVARGLDTEGVLLIDIVINGFVPPSLSSSHLSLQEFDESYVQTGQGQLYSWSSQTHQRGGNPMVLRCNHTIIYEGQEERQGPLLQLLKVSGMNSVYNMFTLSLDFHITTSLLVPDSFGDSCPKGFILDTASYCADEDECALQSPCSHSCNNIMGGFSCACPSGFTISTETNTCQDIDECSQGSHMCHYNQQCVNTVDVDECQESALSPCQHQCLNTLGSYRCICHPGYQLSGHRCIDINECMRNVCPANKQCRNTEGGYQCFDSCPAGMTKAENGACKDIDECQDGSHMCRYSQICQNTIGGYGCVCPRGYRTQGVGLPCLDIDECQQTPNPCAFQCRNVPGSFRCLCPPGTVLLGDGRSCAGLERGQTFTNSTRVRARLHPQLVSSLGRPILSRSHGVSRITRQSCPAGYTNRDGTCVDVDECLLRKPCQHECRNTIGSFQCLCPPGYQLLPNGRSCKDIDECVDQGIQCGHNQMCFNTRGGYQCLDTPCPASYQSGRSPGTCYRPCSLDCASGGSPLLLQYKLLTLPSGIPANHNVVRLSAFSESGVLQERTSFTILEQESQTGVLGRVFGIRDEMGRGIIFTLRPLDRPGLVRLKVQATTISPQGRITYQSIFIIYISISTYPY</sequence>
<gene>
    <name evidence="1" type="ORF">L3Q82_022854</name>
</gene>
<proteinExistence type="predicted"/>